<dbReference type="EMBL" id="CP075585">
    <property type="protein sequence ID" value="QZA59127.1"/>
    <property type="molecule type" value="Genomic_DNA"/>
</dbReference>
<gene>
    <name evidence="2" type="ORF">RHAB15C_0001012</name>
</gene>
<feature type="region of interest" description="Disordered" evidence="1">
    <location>
        <begin position="1"/>
        <end position="20"/>
    </location>
</feature>
<name>A0ABX8Z0G1_9BACT</name>
<sequence>MPLENNLNNPVPRHQRSSSVMNIPINSYNSINQMPADEMAALTRNIANATISGTARSQSSSVVKKNFQDLQRLSSLNKQIRFKVDDQELELCVKAPEVNRDLPILFMKDIKDTIDLSEPLPGELQKSEKCMTILDLLRESFPQLTSFSFFNKDTKIPRFAASSPIPLNYENKGNFFPQIELEGQVAYIAWDSSGSQIAKGFKEKTCDILLKNKKAFCGVALSQANLKGIEEGAGVSAHFITTKVTVVGILITKPPTYTQSWWLGDGRVACDGSGLSSRIVSDSCIAECSSHLISRGLSKGEMTNFGMLGVQGVSVSHAKQDLPDRFKNRGEKLIPFCLEIIPQFSSEENPVREDDLVMAIDMQFQRKAFTDLSKP</sequence>
<evidence type="ECO:0000313" key="2">
    <source>
        <dbReference type="EMBL" id="QZA59127.1"/>
    </source>
</evidence>
<dbReference type="RefSeq" id="WP_194844785.1">
    <property type="nucleotide sequence ID" value="NZ_CP075585.1"/>
</dbReference>
<reference evidence="2 3" key="1">
    <citation type="submission" date="2020-01" db="EMBL/GenBank/DDBJ databases">
        <authorList>
            <person name="Sixt B."/>
            <person name="Schulz F."/>
            <person name="Kostanjsek R."/>
            <person name="Koestlbacher S."/>
            <person name="Collingro A."/>
            <person name="Toenshoff E."/>
            <person name="Horn M."/>
        </authorList>
    </citation>
    <scope>NUCLEOTIDE SEQUENCE [LARGE SCALE GENOMIC DNA]</scope>
    <source>
        <strain evidence="2 3">15C</strain>
    </source>
</reference>
<proteinExistence type="predicted"/>
<accession>A0ABX8Z0G1</accession>
<protein>
    <submittedName>
        <fullName evidence="2">Uncharacterized protein</fullName>
    </submittedName>
</protein>
<evidence type="ECO:0000256" key="1">
    <source>
        <dbReference type="SAM" id="MobiDB-lite"/>
    </source>
</evidence>
<reference evidence="2 3" key="2">
    <citation type="submission" date="2021-05" db="EMBL/GenBank/DDBJ databases">
        <title>Ecology and evolution of chlamydial symbionts of arthropods.</title>
        <authorList>
            <person name="Halter T."/>
            <person name="Sixt B.S."/>
            <person name="Toenshoff E.R."/>
            <person name="Koestlbacher S."/>
            <person name="Schulz F."/>
            <person name="Kostanjsek R."/>
            <person name="Collingro A."/>
            <person name="Hendrickx F."/>
            <person name="Horn M."/>
        </authorList>
    </citation>
    <scope>NUCLEOTIDE SEQUENCE [LARGE SCALE GENOMIC DNA]</scope>
    <source>
        <strain evidence="2 3">15C</strain>
    </source>
</reference>
<dbReference type="Proteomes" id="UP000822862">
    <property type="component" value="Chromosome"/>
</dbReference>
<evidence type="ECO:0000313" key="3">
    <source>
        <dbReference type="Proteomes" id="UP000822862"/>
    </source>
</evidence>
<keyword evidence="3" id="KW-1185">Reference proteome</keyword>
<organism evidence="2 3">
    <name type="scientific">Candidatus Rhabdochlamydia porcellionis</name>
    <dbReference type="NCBI Taxonomy" id="225148"/>
    <lineage>
        <taxon>Bacteria</taxon>
        <taxon>Pseudomonadati</taxon>
        <taxon>Chlamydiota</taxon>
        <taxon>Chlamydiia</taxon>
        <taxon>Parachlamydiales</taxon>
        <taxon>Candidatus Rhabdochlamydiaceae</taxon>
        <taxon>Candidatus Rhabdochlamydia</taxon>
    </lineage>
</organism>